<dbReference type="InterPro" id="IPR030374">
    <property type="entry name" value="PABS"/>
</dbReference>
<protein>
    <submittedName>
        <fullName evidence="6">Spermidine synthase</fullName>
    </submittedName>
</protein>
<evidence type="ECO:0000313" key="6">
    <source>
        <dbReference type="EMBL" id="SEO47582.1"/>
    </source>
</evidence>
<proteinExistence type="inferred from homology"/>
<dbReference type="PANTHER" id="PTHR43317:SF1">
    <property type="entry name" value="THERMOSPERMINE SYNTHASE ACAULIS5"/>
    <property type="match status" value="1"/>
</dbReference>
<reference evidence="6 7" key="1">
    <citation type="submission" date="2016-10" db="EMBL/GenBank/DDBJ databases">
        <authorList>
            <person name="de Groot N.N."/>
        </authorList>
    </citation>
    <scope>NUCLEOTIDE SEQUENCE [LARGE SCALE GENOMIC DNA]</scope>
    <source>
        <strain evidence="6 7">Nl18</strain>
    </source>
</reference>
<evidence type="ECO:0000256" key="4">
    <source>
        <dbReference type="PROSITE-ProRule" id="PRU00354"/>
    </source>
</evidence>
<dbReference type="Gene3D" id="3.40.50.150">
    <property type="entry name" value="Vaccinia Virus protein VP39"/>
    <property type="match status" value="1"/>
</dbReference>
<feature type="domain" description="PABS" evidence="5">
    <location>
        <begin position="1"/>
        <end position="227"/>
    </location>
</feature>
<dbReference type="EMBL" id="FOCT01000025">
    <property type="protein sequence ID" value="SEO47582.1"/>
    <property type="molecule type" value="Genomic_DNA"/>
</dbReference>
<dbReference type="InterPro" id="IPR029063">
    <property type="entry name" value="SAM-dependent_MTases_sf"/>
</dbReference>
<organism evidence="6 7">
    <name type="scientific">Nitrosospira multiformis</name>
    <dbReference type="NCBI Taxonomy" id="1231"/>
    <lineage>
        <taxon>Bacteria</taxon>
        <taxon>Pseudomonadati</taxon>
        <taxon>Pseudomonadota</taxon>
        <taxon>Betaproteobacteria</taxon>
        <taxon>Nitrosomonadales</taxon>
        <taxon>Nitrosomonadaceae</taxon>
        <taxon>Nitrosospira</taxon>
    </lineage>
</organism>
<dbReference type="RefSeq" id="WP_074749194.1">
    <property type="nucleotide sequence ID" value="NZ_FOCT01000025.1"/>
</dbReference>
<dbReference type="PROSITE" id="PS51006">
    <property type="entry name" value="PABS_2"/>
    <property type="match status" value="1"/>
</dbReference>
<dbReference type="SUPFAM" id="SSF53335">
    <property type="entry name" value="S-adenosyl-L-methionine-dependent methyltransferases"/>
    <property type="match status" value="1"/>
</dbReference>
<dbReference type="Pfam" id="PF01564">
    <property type="entry name" value="Spermine_synth"/>
    <property type="match status" value="1"/>
</dbReference>
<dbReference type="GO" id="GO:0006596">
    <property type="term" value="P:polyamine biosynthetic process"/>
    <property type="evidence" value="ECO:0007669"/>
    <property type="project" value="UniProtKB-UniRule"/>
</dbReference>
<keyword evidence="3 4" id="KW-0620">Polyamine biosynthesis</keyword>
<name>A0A1H8Q014_9PROT</name>
<dbReference type="Proteomes" id="UP000183898">
    <property type="component" value="Unassembled WGS sequence"/>
</dbReference>
<dbReference type="NCBIfam" id="NF003380">
    <property type="entry name" value="PRK04457.1"/>
    <property type="match status" value="1"/>
</dbReference>
<gene>
    <name evidence="6" type="ORF">SAMN05216404_1254</name>
</gene>
<dbReference type="NCBIfam" id="NF037959">
    <property type="entry name" value="MFS_SpdSyn"/>
    <property type="match status" value="1"/>
</dbReference>
<keyword evidence="2 4" id="KW-0808">Transferase</keyword>
<evidence type="ECO:0000256" key="2">
    <source>
        <dbReference type="ARBA" id="ARBA00022679"/>
    </source>
</evidence>
<comment type="similarity">
    <text evidence="1">Belongs to the spermidine/spermine synthase family.</text>
</comment>
<accession>A0A1H8Q014</accession>
<evidence type="ECO:0000256" key="3">
    <source>
        <dbReference type="ARBA" id="ARBA00023115"/>
    </source>
</evidence>
<dbReference type="AlphaFoldDB" id="A0A1H8Q014"/>
<sequence length="262" mass="29463">MNRFLKRRERQANISRNPPLADAGLVHLSEEYGIRSLHLGSSMVQSAMRIAAPNELQLAYTQCMMCFLLFRPRPKNVLMIGLGGGSLTKFVYWQLPTVNTTVIEINPQVVSVARSQFYVPADDERLEVLIAEGSEYIAAHPGSTDILMVDGFDDGRQVASLCTQAFYDQAREVLTRNGVLVVNLLSRDGRVHEYLARLENSFAGRIATILAEPYGNLIVFAFKHPPTRAVWEELPATAKVLEKEFSLPFSKFAQKLPHRRPF</sequence>
<evidence type="ECO:0000256" key="1">
    <source>
        <dbReference type="ARBA" id="ARBA00007867"/>
    </source>
</evidence>
<dbReference type="GO" id="GO:0016740">
    <property type="term" value="F:transferase activity"/>
    <property type="evidence" value="ECO:0007669"/>
    <property type="project" value="UniProtKB-UniRule"/>
</dbReference>
<evidence type="ECO:0000313" key="7">
    <source>
        <dbReference type="Proteomes" id="UP000183898"/>
    </source>
</evidence>
<evidence type="ECO:0000259" key="5">
    <source>
        <dbReference type="PROSITE" id="PS51006"/>
    </source>
</evidence>
<feature type="active site" description="Proton acceptor" evidence="4">
    <location>
        <position position="150"/>
    </location>
</feature>
<dbReference type="PANTHER" id="PTHR43317">
    <property type="entry name" value="THERMOSPERMINE SYNTHASE ACAULIS5"/>
    <property type="match status" value="1"/>
</dbReference>